<evidence type="ECO:0000313" key="2">
    <source>
        <dbReference type="Proteomes" id="UP001162480"/>
    </source>
</evidence>
<organism evidence="1 2">
    <name type="scientific">Octopus vulgaris</name>
    <name type="common">Common octopus</name>
    <dbReference type="NCBI Taxonomy" id="6645"/>
    <lineage>
        <taxon>Eukaryota</taxon>
        <taxon>Metazoa</taxon>
        <taxon>Spiralia</taxon>
        <taxon>Lophotrochozoa</taxon>
        <taxon>Mollusca</taxon>
        <taxon>Cephalopoda</taxon>
        <taxon>Coleoidea</taxon>
        <taxon>Octopodiformes</taxon>
        <taxon>Octopoda</taxon>
        <taxon>Incirrata</taxon>
        <taxon>Octopodidae</taxon>
        <taxon>Octopus</taxon>
    </lineage>
</organism>
<dbReference type="EMBL" id="OX597838">
    <property type="protein sequence ID" value="CAI9740995.1"/>
    <property type="molecule type" value="Genomic_DNA"/>
</dbReference>
<keyword evidence="2" id="KW-1185">Reference proteome</keyword>
<proteinExistence type="predicted"/>
<name>A0AA36BUR8_OCTVU</name>
<protein>
    <submittedName>
        <fullName evidence="1">Uncharacterized protein</fullName>
    </submittedName>
</protein>
<dbReference type="Proteomes" id="UP001162480">
    <property type="component" value="Chromosome 25"/>
</dbReference>
<sequence length="76" mass="8704">MDSLPGSLSGIPLGCYKVFMAKEAHCTSDNSYDKNFKQHESFRLHEYNASNSAICLDRKLREHQGQTAITVHKKYR</sequence>
<accession>A0AA36BUR8</accession>
<evidence type="ECO:0000313" key="1">
    <source>
        <dbReference type="EMBL" id="CAI9740995.1"/>
    </source>
</evidence>
<dbReference type="AlphaFoldDB" id="A0AA36BUR8"/>
<gene>
    <name evidence="1" type="ORF">OCTVUL_1B009365</name>
</gene>
<reference evidence="1" key="1">
    <citation type="submission" date="2023-08" db="EMBL/GenBank/DDBJ databases">
        <authorList>
            <person name="Alioto T."/>
            <person name="Alioto T."/>
            <person name="Gomez Garrido J."/>
        </authorList>
    </citation>
    <scope>NUCLEOTIDE SEQUENCE</scope>
</reference>